<dbReference type="PANTHER" id="PTHR31591">
    <property type="entry name" value="UPF0613 PROTEIN PB24D3.06C"/>
    <property type="match status" value="1"/>
</dbReference>
<evidence type="ECO:0000313" key="1">
    <source>
        <dbReference type="EMBL" id="KAK0614498.1"/>
    </source>
</evidence>
<dbReference type="PANTHER" id="PTHR31591:SF7">
    <property type="entry name" value="DUF1749-DOMAIN-CONTAINING PROTEIN"/>
    <property type="match status" value="1"/>
</dbReference>
<dbReference type="InterPro" id="IPR013744">
    <property type="entry name" value="SidJ"/>
</dbReference>
<keyword evidence="2" id="KW-1185">Reference proteome</keyword>
<dbReference type="AlphaFoldDB" id="A0AA40BUU0"/>
<dbReference type="InterPro" id="IPR029058">
    <property type="entry name" value="AB_hydrolase_fold"/>
</dbReference>
<sequence length="292" mass="31949">MPYPVTVHPFPSATRWSCAYERGDPSSRNAFVYIGGLTGGPQSIDLTAIDSAFRTSPKLSYSIWEFRMRSSYTGFGFSSLSNDANDIASFVKYLRSLGKEKIVLMGHSTGCQDCIEYSNTEKYPDAPAVDGNILLAPVSDREMGGMFIPPAAMEESVKKAKELIDKGRAQEVMGRGSIPEIFQSPVTAYRWWSLAAKGGDDDFFSSDLSDDQLKGTFGRVDKPILFLPCEKDELVPPSVDRPTLLDRWTGFCPPGLASPLSGFVPGANHVVSDPDAWTYIADKVVGFLEGLE</sequence>
<gene>
    <name evidence="1" type="ORF">B0T14DRAFT_528602</name>
</gene>
<dbReference type="SUPFAM" id="SSF53474">
    <property type="entry name" value="alpha/beta-Hydrolases"/>
    <property type="match status" value="1"/>
</dbReference>
<accession>A0AA40BUU0</accession>
<organism evidence="1 2">
    <name type="scientific">Immersiella caudata</name>
    <dbReference type="NCBI Taxonomy" id="314043"/>
    <lineage>
        <taxon>Eukaryota</taxon>
        <taxon>Fungi</taxon>
        <taxon>Dikarya</taxon>
        <taxon>Ascomycota</taxon>
        <taxon>Pezizomycotina</taxon>
        <taxon>Sordariomycetes</taxon>
        <taxon>Sordariomycetidae</taxon>
        <taxon>Sordariales</taxon>
        <taxon>Lasiosphaeriaceae</taxon>
        <taxon>Immersiella</taxon>
    </lineage>
</organism>
<dbReference type="EMBL" id="JAULSU010000006">
    <property type="protein sequence ID" value="KAK0614498.1"/>
    <property type="molecule type" value="Genomic_DNA"/>
</dbReference>
<comment type="caution">
    <text evidence="1">The sequence shown here is derived from an EMBL/GenBank/DDBJ whole genome shotgun (WGS) entry which is preliminary data.</text>
</comment>
<dbReference type="Gene3D" id="3.40.50.1820">
    <property type="entry name" value="alpha/beta hydrolase"/>
    <property type="match status" value="1"/>
</dbReference>
<evidence type="ECO:0000313" key="2">
    <source>
        <dbReference type="Proteomes" id="UP001175000"/>
    </source>
</evidence>
<reference evidence="1" key="1">
    <citation type="submission" date="2023-06" db="EMBL/GenBank/DDBJ databases">
        <title>Genome-scale phylogeny and comparative genomics of the fungal order Sordariales.</title>
        <authorList>
            <consortium name="Lawrence Berkeley National Laboratory"/>
            <person name="Hensen N."/>
            <person name="Bonometti L."/>
            <person name="Westerberg I."/>
            <person name="Brannstrom I.O."/>
            <person name="Guillou S."/>
            <person name="Cros-Aarteil S."/>
            <person name="Calhoun S."/>
            <person name="Haridas S."/>
            <person name="Kuo A."/>
            <person name="Mondo S."/>
            <person name="Pangilinan J."/>
            <person name="Riley R."/>
            <person name="Labutti K."/>
            <person name="Andreopoulos B."/>
            <person name="Lipzen A."/>
            <person name="Chen C."/>
            <person name="Yanf M."/>
            <person name="Daum C."/>
            <person name="Ng V."/>
            <person name="Clum A."/>
            <person name="Steindorff A."/>
            <person name="Ohm R."/>
            <person name="Martin F."/>
            <person name="Silar P."/>
            <person name="Natvig D."/>
            <person name="Lalanne C."/>
            <person name="Gautier V."/>
            <person name="Ament-Velasquez S.L."/>
            <person name="Kruys A."/>
            <person name="Hutchinson M.I."/>
            <person name="Powell A.J."/>
            <person name="Barry K."/>
            <person name="Miller A.N."/>
            <person name="Grigoriev I.V."/>
            <person name="Debuchy R."/>
            <person name="Gladieux P."/>
            <person name="Thoren M.H."/>
            <person name="Johannesson H."/>
        </authorList>
    </citation>
    <scope>NUCLEOTIDE SEQUENCE</scope>
    <source>
        <strain evidence="1">CBS 606.72</strain>
    </source>
</reference>
<name>A0AA40BUU0_9PEZI</name>
<protein>
    <submittedName>
        <fullName evidence="1">Uncharacterized protein</fullName>
    </submittedName>
</protein>
<dbReference type="Pfam" id="PF08538">
    <property type="entry name" value="DUF1749"/>
    <property type="match status" value="1"/>
</dbReference>
<dbReference type="Proteomes" id="UP001175000">
    <property type="component" value="Unassembled WGS sequence"/>
</dbReference>
<proteinExistence type="predicted"/>